<evidence type="ECO:0000256" key="4">
    <source>
        <dbReference type="ARBA" id="ARBA00023088"/>
    </source>
</evidence>
<evidence type="ECO:0000256" key="1">
    <source>
        <dbReference type="ARBA" id="ARBA00022512"/>
    </source>
</evidence>
<comment type="caution">
    <text evidence="9">The sequence shown here is derived from an EMBL/GenBank/DDBJ whole genome shotgun (WGS) entry which is preliminary data.</text>
</comment>
<dbReference type="Pfam" id="PF00746">
    <property type="entry name" value="Gram_pos_anchor"/>
    <property type="match status" value="1"/>
</dbReference>
<keyword evidence="10" id="KW-1185">Reference proteome</keyword>
<accession>A0A430A274</accession>
<dbReference type="NCBIfam" id="TIGR01167">
    <property type="entry name" value="LPXTG_anchor"/>
    <property type="match status" value="1"/>
</dbReference>
<dbReference type="RefSeq" id="WP_125982873.1">
    <property type="nucleotide sequence ID" value="NZ_NGJS01000001.1"/>
</dbReference>
<keyword evidence="6" id="KW-0472">Membrane</keyword>
<feature type="domain" description="Gram-positive cocci surface proteins LPxTG" evidence="8">
    <location>
        <begin position="262"/>
        <end position="299"/>
    </location>
</feature>
<organism evidence="9 10">
    <name type="scientific">Vagococcus vulneris</name>
    <dbReference type="NCBI Taxonomy" id="1977869"/>
    <lineage>
        <taxon>Bacteria</taxon>
        <taxon>Bacillati</taxon>
        <taxon>Bacillota</taxon>
        <taxon>Bacilli</taxon>
        <taxon>Lactobacillales</taxon>
        <taxon>Enterococcaceae</taxon>
        <taxon>Vagococcus</taxon>
    </lineage>
</organism>
<feature type="region of interest" description="Disordered" evidence="5">
    <location>
        <begin position="217"/>
        <end position="265"/>
    </location>
</feature>
<dbReference type="InterPro" id="IPR019931">
    <property type="entry name" value="LPXTG_anchor"/>
</dbReference>
<dbReference type="EMBL" id="NGJS01000001">
    <property type="protein sequence ID" value="RSU00548.1"/>
    <property type="molecule type" value="Genomic_DNA"/>
</dbReference>
<sequence length="313" mass="34134">MKKMYIIGIALGLLLNMSITDVLAEETSSTDSFRTTETTQSSTQQNDIGAQKNKLEKDITGFYNIGNCTESEYDTIIANLKSAKTITDLNEVSLEFKKLEANYAASVARSDFLFMIKDMGKSGELTSNQVTDFLARLNDPSVDTPDKAGDIYDEAIKIGQTSEAFKKSYDALKIRIENLNKNGKISKEKMNEFLNLLNTAKTISDISGLSEAIDRNESTISSTSSITTTTSKESSGISSTSSSIKEAKVKTVPTNQSNAAVSKSKLPQTGEQRGIMGIIIGIVLIIIVVLILRNKKKNNSSDDNDDSDDTNQE</sequence>
<name>A0A430A274_9ENTE</name>
<reference evidence="9 10" key="1">
    <citation type="submission" date="2017-05" db="EMBL/GenBank/DDBJ databases">
        <title>Vagococcus spp. assemblies.</title>
        <authorList>
            <person name="Gulvik C.A."/>
        </authorList>
    </citation>
    <scope>NUCLEOTIDE SEQUENCE [LARGE SCALE GENOMIC DNA]</scope>
    <source>
        <strain evidence="9 10">SS1995</strain>
    </source>
</reference>
<evidence type="ECO:0000256" key="7">
    <source>
        <dbReference type="SAM" id="SignalP"/>
    </source>
</evidence>
<feature type="transmembrane region" description="Helical" evidence="6">
    <location>
        <begin position="274"/>
        <end position="292"/>
    </location>
</feature>
<keyword evidence="2" id="KW-0964">Secreted</keyword>
<keyword evidence="6" id="KW-1133">Transmembrane helix</keyword>
<dbReference type="AlphaFoldDB" id="A0A430A274"/>
<dbReference type="Proteomes" id="UP000287857">
    <property type="component" value="Unassembled WGS sequence"/>
</dbReference>
<feature type="chain" id="PRO_5019007068" description="Gram-positive cocci surface proteins LPxTG domain-containing protein" evidence="7">
    <location>
        <begin position="25"/>
        <end position="313"/>
    </location>
</feature>
<feature type="signal peptide" evidence="7">
    <location>
        <begin position="1"/>
        <end position="24"/>
    </location>
</feature>
<evidence type="ECO:0000256" key="5">
    <source>
        <dbReference type="SAM" id="MobiDB-lite"/>
    </source>
</evidence>
<feature type="compositionally biased region" description="Low complexity" evidence="5">
    <location>
        <begin position="218"/>
        <end position="244"/>
    </location>
</feature>
<evidence type="ECO:0000313" key="9">
    <source>
        <dbReference type="EMBL" id="RSU00548.1"/>
    </source>
</evidence>
<keyword evidence="3 7" id="KW-0732">Signal</keyword>
<feature type="compositionally biased region" description="Low complexity" evidence="5">
    <location>
        <begin position="35"/>
        <end position="45"/>
    </location>
</feature>
<gene>
    <name evidence="9" type="ORF">CBF37_00605</name>
</gene>
<evidence type="ECO:0000313" key="10">
    <source>
        <dbReference type="Proteomes" id="UP000287857"/>
    </source>
</evidence>
<feature type="compositionally biased region" description="Polar residues" evidence="5">
    <location>
        <begin position="252"/>
        <end position="265"/>
    </location>
</feature>
<evidence type="ECO:0000259" key="8">
    <source>
        <dbReference type="Pfam" id="PF00746"/>
    </source>
</evidence>
<keyword evidence="6" id="KW-0812">Transmembrane</keyword>
<evidence type="ECO:0000256" key="6">
    <source>
        <dbReference type="SAM" id="Phobius"/>
    </source>
</evidence>
<keyword evidence="4" id="KW-0572">Peptidoglycan-anchor</keyword>
<protein>
    <recommendedName>
        <fullName evidence="8">Gram-positive cocci surface proteins LPxTG domain-containing protein</fullName>
    </recommendedName>
</protein>
<keyword evidence="1" id="KW-0134">Cell wall</keyword>
<feature type="region of interest" description="Disordered" evidence="5">
    <location>
        <begin position="30"/>
        <end position="50"/>
    </location>
</feature>
<proteinExistence type="predicted"/>
<evidence type="ECO:0000256" key="3">
    <source>
        <dbReference type="ARBA" id="ARBA00022729"/>
    </source>
</evidence>
<evidence type="ECO:0000256" key="2">
    <source>
        <dbReference type="ARBA" id="ARBA00022525"/>
    </source>
</evidence>